<feature type="binding site" evidence="10">
    <location>
        <begin position="256"/>
        <end position="257"/>
    </location>
    <ligand>
        <name>FAD</name>
        <dbReference type="ChEBI" id="CHEBI:57692"/>
    </ligand>
</feature>
<evidence type="ECO:0000256" key="2">
    <source>
        <dbReference type="ARBA" id="ARBA00005817"/>
    </source>
</evidence>
<dbReference type="GO" id="GO:0050660">
    <property type="term" value="F:flavin adenine dinucleotide binding"/>
    <property type="evidence" value="ECO:0007669"/>
    <property type="project" value="InterPro"/>
</dbReference>
<comment type="similarity">
    <text evidence="2 9">Belongs to the ETF alpha-subunit/FixB family.</text>
</comment>
<dbReference type="SUPFAM" id="SSF52467">
    <property type="entry name" value="DHS-like NAD/FAD-binding domain"/>
    <property type="match status" value="1"/>
</dbReference>
<dbReference type="FunFam" id="3.40.50.620:FF:000041">
    <property type="entry name" value="Electron transfer flavoprotein alpha subunit"/>
    <property type="match status" value="1"/>
</dbReference>
<comment type="caution">
    <text evidence="12">The sequence shown here is derived from an EMBL/GenBank/DDBJ whole genome shotgun (WGS) entry which is preliminary data.</text>
</comment>
<feature type="domain" description="Electron transfer flavoprotein alpha/beta-subunit N-terminal" evidence="11">
    <location>
        <begin position="31"/>
        <end position="216"/>
    </location>
</feature>
<evidence type="ECO:0000259" key="11">
    <source>
        <dbReference type="SMART" id="SM00893"/>
    </source>
</evidence>
<evidence type="ECO:0000256" key="9">
    <source>
        <dbReference type="PIRNR" id="PIRNR000089"/>
    </source>
</evidence>
<feature type="binding site" evidence="10">
    <location>
        <begin position="287"/>
        <end position="294"/>
    </location>
    <ligand>
        <name>FAD</name>
        <dbReference type="ChEBI" id="CHEBI:57692"/>
    </ligand>
</feature>
<reference evidence="12" key="1">
    <citation type="submission" date="2013-08" db="EMBL/GenBank/DDBJ databases">
        <title>Gene expansion shapes genome architecture in the human pathogen Lichtheimia corymbifera: an evolutionary genomics analysis in the ancient terrestrial Mucorales (Mucoromycotina).</title>
        <authorList>
            <person name="Schwartze V.U."/>
            <person name="Winter S."/>
            <person name="Shelest E."/>
            <person name="Marcet-Houben M."/>
            <person name="Horn F."/>
            <person name="Wehner S."/>
            <person name="Hoffmann K."/>
            <person name="Riege K."/>
            <person name="Sammeth M."/>
            <person name="Nowrousian M."/>
            <person name="Valiante V."/>
            <person name="Linde J."/>
            <person name="Jacobsen I.D."/>
            <person name="Marz M."/>
            <person name="Brakhage A.A."/>
            <person name="Gabaldon T."/>
            <person name="Bocker S."/>
            <person name="Voigt K."/>
        </authorList>
    </citation>
    <scope>NUCLEOTIDE SEQUENCE [LARGE SCALE GENOMIC DNA]</scope>
    <source>
        <strain evidence="12">FSU 9682</strain>
    </source>
</reference>
<dbReference type="Proteomes" id="UP000027586">
    <property type="component" value="Unassembled WGS sequence"/>
</dbReference>
<dbReference type="PROSITE" id="PS00696">
    <property type="entry name" value="ETF_ALPHA"/>
    <property type="match status" value="1"/>
</dbReference>
<keyword evidence="4 9" id="KW-0813">Transport</keyword>
<dbReference type="Gene3D" id="3.40.50.1220">
    <property type="entry name" value="TPP-binding domain"/>
    <property type="match status" value="1"/>
</dbReference>
<dbReference type="InterPro" id="IPR018206">
    <property type="entry name" value="ETF_asu_C_CS"/>
</dbReference>
<dbReference type="InterPro" id="IPR029035">
    <property type="entry name" value="DHS-like_NAD/FAD-binding_dom"/>
</dbReference>
<dbReference type="AlphaFoldDB" id="A0A068RST2"/>
<evidence type="ECO:0000256" key="5">
    <source>
        <dbReference type="ARBA" id="ARBA00022630"/>
    </source>
</evidence>
<dbReference type="Pfam" id="PF01012">
    <property type="entry name" value="ETF"/>
    <property type="match status" value="1"/>
</dbReference>
<dbReference type="InterPro" id="IPR001308">
    <property type="entry name" value="ETF_a/FixB"/>
</dbReference>
<dbReference type="GO" id="GO:0033539">
    <property type="term" value="P:fatty acid beta-oxidation using acyl-CoA dehydrogenase"/>
    <property type="evidence" value="ECO:0007669"/>
    <property type="project" value="TreeGrafter"/>
</dbReference>
<comment type="subunit">
    <text evidence="3 9">Heterodimer of an alpha and a beta subunit.</text>
</comment>
<dbReference type="PANTHER" id="PTHR43153">
    <property type="entry name" value="ELECTRON TRANSFER FLAVOPROTEIN ALPHA"/>
    <property type="match status" value="1"/>
</dbReference>
<keyword evidence="13" id="KW-1185">Reference proteome</keyword>
<evidence type="ECO:0000256" key="8">
    <source>
        <dbReference type="ARBA" id="ARBA00025416"/>
    </source>
</evidence>
<dbReference type="InterPro" id="IPR014731">
    <property type="entry name" value="ETF_asu_C"/>
</dbReference>
<comment type="subcellular location">
    <subcellularLocation>
        <location evidence="1 9">Mitochondrion matrix</location>
    </subcellularLocation>
</comment>
<evidence type="ECO:0000256" key="7">
    <source>
        <dbReference type="ARBA" id="ARBA00022982"/>
    </source>
</evidence>
<organism evidence="12 13">
    <name type="scientific">Lichtheimia corymbifera JMRC:FSU:9682</name>
    <dbReference type="NCBI Taxonomy" id="1263082"/>
    <lineage>
        <taxon>Eukaryota</taxon>
        <taxon>Fungi</taxon>
        <taxon>Fungi incertae sedis</taxon>
        <taxon>Mucoromycota</taxon>
        <taxon>Mucoromycotina</taxon>
        <taxon>Mucoromycetes</taxon>
        <taxon>Mucorales</taxon>
        <taxon>Lichtheimiaceae</taxon>
        <taxon>Lichtheimia</taxon>
    </lineage>
</organism>
<proteinExistence type="inferred from homology"/>
<evidence type="ECO:0000256" key="3">
    <source>
        <dbReference type="ARBA" id="ARBA00011355"/>
    </source>
</evidence>
<dbReference type="FunFam" id="3.40.50.1220:FF:000001">
    <property type="entry name" value="Electron transfer flavoprotein, alpha subunit"/>
    <property type="match status" value="1"/>
</dbReference>
<gene>
    <name evidence="12" type="ORF">LCOR_04131.1</name>
</gene>
<dbReference type="OrthoDB" id="1715808at2759"/>
<dbReference type="GO" id="GO:0009055">
    <property type="term" value="F:electron transfer activity"/>
    <property type="evidence" value="ECO:0007669"/>
    <property type="project" value="InterPro"/>
</dbReference>
<dbReference type="InterPro" id="IPR014730">
    <property type="entry name" value="ETF_a/b_N"/>
</dbReference>
<dbReference type="STRING" id="1263082.A0A068RST2"/>
<comment type="cofactor">
    <cofactor evidence="9 10">
        <name>FAD</name>
        <dbReference type="ChEBI" id="CHEBI:57692"/>
    </cofactor>
    <text evidence="9 10">Binds 1 FAD per dimer.</text>
</comment>
<evidence type="ECO:0000256" key="6">
    <source>
        <dbReference type="ARBA" id="ARBA00022827"/>
    </source>
</evidence>
<dbReference type="PIRSF" id="PIRSF000089">
    <property type="entry name" value="Electra_flavoP_a"/>
    <property type="match status" value="1"/>
</dbReference>
<dbReference type="CDD" id="cd01715">
    <property type="entry name" value="ETF_alpha"/>
    <property type="match status" value="1"/>
</dbReference>
<sequence>MLANSARIALKTRHAATLSRFYATGANGANTLLVVEHKDGKISGATLNALTAASKLGGEVTALVAGGDDAVAQAIAKCAGVNKVLTAADAAYSKNLPEDIAPLVAEIQKKYNFTHLFAGHTAVGKNVMPRVAALLDVAPVSDITAVEGEDTFVRPIYAGNAIATVKSSDPIKIVTVRGTAFEAAAVEGGNGTVEAAPEAPKANLTEWLGEEIQKSDRPDLATASRVISGGRGMKNGENFKLLYDLADKMGAAVGASRAAVDAGFVDNSLQVGQTGKIVAPELYIAVGISGAIQHLAGMKDSKTIVAINKDGDAPIFQVADYGLEADLFQAVPEMTEKL</sequence>
<dbReference type="PANTHER" id="PTHR43153:SF1">
    <property type="entry name" value="ELECTRON TRANSFER FLAVOPROTEIN SUBUNIT ALPHA, MITOCHONDRIAL"/>
    <property type="match status" value="1"/>
</dbReference>
<feature type="binding site" evidence="10">
    <location>
        <position position="308"/>
    </location>
    <ligand>
        <name>FAD</name>
        <dbReference type="ChEBI" id="CHEBI:57692"/>
    </ligand>
</feature>
<evidence type="ECO:0000256" key="1">
    <source>
        <dbReference type="ARBA" id="ARBA00004305"/>
    </source>
</evidence>
<feature type="binding site" evidence="10">
    <location>
        <begin position="270"/>
        <end position="274"/>
    </location>
    <ligand>
        <name>FAD</name>
        <dbReference type="ChEBI" id="CHEBI:57692"/>
    </ligand>
</feature>
<protein>
    <recommendedName>
        <fullName evidence="9">Probable electron transfer flavoprotein subunit alpha</fullName>
    </recommendedName>
</protein>
<dbReference type="EMBL" id="CBTN010000014">
    <property type="protein sequence ID" value="CDH52682.1"/>
    <property type="molecule type" value="Genomic_DNA"/>
</dbReference>
<dbReference type="InterPro" id="IPR033947">
    <property type="entry name" value="ETF_alpha_N"/>
</dbReference>
<keyword evidence="7 9" id="KW-0249">Electron transport</keyword>
<dbReference type="VEuPathDB" id="FungiDB:LCOR_04131.1"/>
<evidence type="ECO:0000313" key="12">
    <source>
        <dbReference type="EMBL" id="CDH52682.1"/>
    </source>
</evidence>
<dbReference type="InterPro" id="IPR014729">
    <property type="entry name" value="Rossmann-like_a/b/a_fold"/>
</dbReference>
<accession>A0A068RST2</accession>
<evidence type="ECO:0000313" key="13">
    <source>
        <dbReference type="Proteomes" id="UP000027586"/>
    </source>
</evidence>
<keyword evidence="5 9" id="KW-0285">Flavoprotein</keyword>
<evidence type="ECO:0000256" key="4">
    <source>
        <dbReference type="ARBA" id="ARBA00022448"/>
    </source>
</evidence>
<feature type="binding site" evidence="10">
    <location>
        <position position="231"/>
    </location>
    <ligand>
        <name>FAD</name>
        <dbReference type="ChEBI" id="CHEBI:57692"/>
    </ligand>
</feature>
<dbReference type="SMART" id="SM00893">
    <property type="entry name" value="ETF"/>
    <property type="match status" value="1"/>
</dbReference>
<keyword evidence="9" id="KW-0496">Mitochondrion</keyword>
<dbReference type="SUPFAM" id="SSF52402">
    <property type="entry name" value="Adenine nucleotide alpha hydrolases-like"/>
    <property type="match status" value="1"/>
</dbReference>
<comment type="function">
    <text evidence="8 9">The electron transfer flavoprotein serves as a specific electron acceptor for several dehydrogenases, including five acyl-CoA dehydrogenases, glutaryl-CoA and sarcosine dehydrogenase. It transfers the electrons to the main mitochondrial respiratory chain via ETF-ubiquinone oxidoreductase (ETF dehydrogenase).</text>
</comment>
<dbReference type="Gene3D" id="3.40.50.620">
    <property type="entry name" value="HUPs"/>
    <property type="match status" value="1"/>
</dbReference>
<keyword evidence="6 9" id="KW-0274">FAD</keyword>
<dbReference type="GO" id="GO:0005759">
    <property type="term" value="C:mitochondrial matrix"/>
    <property type="evidence" value="ECO:0007669"/>
    <property type="project" value="UniProtKB-SubCell"/>
</dbReference>
<dbReference type="Pfam" id="PF00766">
    <property type="entry name" value="ETF_alpha"/>
    <property type="match status" value="1"/>
</dbReference>
<name>A0A068RST2_9FUNG</name>
<evidence type="ECO:0000256" key="10">
    <source>
        <dbReference type="PIRSR" id="PIRSR000089-1"/>
    </source>
</evidence>